<organism evidence="2 3">
    <name type="scientific">Pedobacter planticolens</name>
    <dbReference type="NCBI Taxonomy" id="2679964"/>
    <lineage>
        <taxon>Bacteria</taxon>
        <taxon>Pseudomonadati</taxon>
        <taxon>Bacteroidota</taxon>
        <taxon>Sphingobacteriia</taxon>
        <taxon>Sphingobacteriales</taxon>
        <taxon>Sphingobacteriaceae</taxon>
        <taxon>Pedobacter</taxon>
    </lineage>
</organism>
<keyword evidence="1" id="KW-0812">Transmembrane</keyword>
<dbReference type="AlphaFoldDB" id="A0A923IVM3"/>
<dbReference type="Proteomes" id="UP000601055">
    <property type="component" value="Unassembled WGS sequence"/>
</dbReference>
<gene>
    <name evidence="2" type="ORF">GM921_01880</name>
</gene>
<reference evidence="2" key="1">
    <citation type="submission" date="2019-11" db="EMBL/GenBank/DDBJ databases">
        <title>Description of Pedobacter sp. LMG 31464T.</title>
        <authorList>
            <person name="Carlier A."/>
            <person name="Qi S."/>
            <person name="Vandamme P."/>
        </authorList>
    </citation>
    <scope>NUCLEOTIDE SEQUENCE</scope>
    <source>
        <strain evidence="2">LMG 31464</strain>
    </source>
</reference>
<comment type="caution">
    <text evidence="2">The sequence shown here is derived from an EMBL/GenBank/DDBJ whole genome shotgun (WGS) entry which is preliminary data.</text>
</comment>
<keyword evidence="1" id="KW-1133">Transmembrane helix</keyword>
<keyword evidence="1" id="KW-0472">Membrane</keyword>
<evidence type="ECO:0000256" key="1">
    <source>
        <dbReference type="SAM" id="Phobius"/>
    </source>
</evidence>
<accession>A0A923IVM3</accession>
<feature type="transmembrane region" description="Helical" evidence="1">
    <location>
        <begin position="12"/>
        <end position="32"/>
    </location>
</feature>
<keyword evidence="3" id="KW-1185">Reference proteome</keyword>
<dbReference type="RefSeq" id="WP_182920917.1">
    <property type="nucleotide sequence ID" value="NZ_WNXD01000001.1"/>
</dbReference>
<name>A0A923IVM3_9SPHI</name>
<evidence type="ECO:0000313" key="3">
    <source>
        <dbReference type="Proteomes" id="UP000601055"/>
    </source>
</evidence>
<protein>
    <submittedName>
        <fullName evidence="2">Uncharacterized protein</fullName>
    </submittedName>
</protein>
<evidence type="ECO:0000313" key="2">
    <source>
        <dbReference type="EMBL" id="MBB2144222.1"/>
    </source>
</evidence>
<sequence>MKLINSNSILSIGSTIILTASILIYWFLFIPLTPIQVLYLKCTNCTIGKEQAITDFKKGTYQIVTWGLPDTRYDTIVYPSDILESDYKIKTIRGNNCVSYYAIDCYTIKMYQLLSVKYGNDFVGASHRKAYQLNNVLKH</sequence>
<dbReference type="EMBL" id="WNXD01000001">
    <property type="protein sequence ID" value="MBB2144222.1"/>
    <property type="molecule type" value="Genomic_DNA"/>
</dbReference>
<proteinExistence type="predicted"/>